<accession>A0ABT4GPC4</accession>
<keyword evidence="1" id="KW-0238">DNA-binding</keyword>
<proteinExistence type="predicted"/>
<organism evidence="3 4">
    <name type="scientific">Paenibacillus alginolyticus</name>
    <dbReference type="NCBI Taxonomy" id="59839"/>
    <lineage>
        <taxon>Bacteria</taxon>
        <taxon>Bacillati</taxon>
        <taxon>Bacillota</taxon>
        <taxon>Bacilli</taxon>
        <taxon>Bacillales</taxon>
        <taxon>Paenibacillaceae</taxon>
        <taxon>Paenibacillus</taxon>
    </lineage>
</organism>
<dbReference type="EMBL" id="JAMDMX010000191">
    <property type="protein sequence ID" value="MCY9698069.1"/>
    <property type="molecule type" value="Genomic_DNA"/>
</dbReference>
<comment type="caution">
    <text evidence="3">The sequence shown here is derived from an EMBL/GenBank/DDBJ whole genome shotgun (WGS) entry which is preliminary data.</text>
</comment>
<sequence length="220" mass="24849">MLYAPVSNNGLVTLPKIARDYLELISGEDAMKLTPVTGNCILIAKYKQDEEAGLAKPIRLTKKGQFTISGKHRNWLQLDEDTEVYFSIQNDKLVMSKAAKLKACLVCQMTGSIHGIECCICEGSGNIRTHSPGILTEIFVAFKNGRKYGMVYSLINQEQLPDGSIELRGLPKLTVRSSTKPYNYVLVIQEHYEKCIKEEFFKLNFQVDEWEGGMYRAIEI</sequence>
<evidence type="ECO:0000256" key="1">
    <source>
        <dbReference type="PROSITE-ProRule" id="PRU01076"/>
    </source>
</evidence>
<dbReference type="RefSeq" id="WP_268618581.1">
    <property type="nucleotide sequence ID" value="NZ_JAMDMX010000191.1"/>
</dbReference>
<dbReference type="InterPro" id="IPR007159">
    <property type="entry name" value="SpoVT-AbrB_dom"/>
</dbReference>
<gene>
    <name evidence="3" type="ORF">M5X19_35285</name>
</gene>
<protein>
    <recommendedName>
        <fullName evidence="2">SpoVT-AbrB domain-containing protein</fullName>
    </recommendedName>
</protein>
<evidence type="ECO:0000313" key="3">
    <source>
        <dbReference type="EMBL" id="MCY9698069.1"/>
    </source>
</evidence>
<name>A0ABT4GPC4_9BACL</name>
<evidence type="ECO:0000259" key="2">
    <source>
        <dbReference type="PROSITE" id="PS51740"/>
    </source>
</evidence>
<feature type="domain" description="SpoVT-AbrB" evidence="2">
    <location>
        <begin position="55"/>
        <end position="100"/>
    </location>
</feature>
<evidence type="ECO:0000313" key="4">
    <source>
        <dbReference type="Proteomes" id="UP001527099"/>
    </source>
</evidence>
<dbReference type="Proteomes" id="UP001527099">
    <property type="component" value="Unassembled WGS sequence"/>
</dbReference>
<reference evidence="3 4" key="1">
    <citation type="submission" date="2022-05" db="EMBL/GenBank/DDBJ databases">
        <title>Genome Sequencing of Bee-Associated Microbes.</title>
        <authorList>
            <person name="Dunlap C."/>
        </authorList>
    </citation>
    <scope>NUCLEOTIDE SEQUENCE [LARGE SCALE GENOMIC DNA]</scope>
    <source>
        <strain evidence="3 4">NRRL B-14421</strain>
    </source>
</reference>
<keyword evidence="4" id="KW-1185">Reference proteome</keyword>
<dbReference type="PROSITE" id="PS51740">
    <property type="entry name" value="SPOVT_ABRB"/>
    <property type="match status" value="1"/>
</dbReference>